<proteinExistence type="predicted"/>
<dbReference type="OrthoDB" id="1467525at2"/>
<dbReference type="RefSeq" id="WP_076421739.1">
    <property type="nucleotide sequence ID" value="NZ_FTNM01000002.1"/>
</dbReference>
<accession>A0A1N6WP03</accession>
<protein>
    <submittedName>
        <fullName evidence="1">Uncharacterized protein</fullName>
    </submittedName>
</protein>
<name>A0A1N6WP03_9BACT</name>
<organism evidence="1 2">
    <name type="scientific">Pontibacter lucknowensis</name>
    <dbReference type="NCBI Taxonomy" id="1077936"/>
    <lineage>
        <taxon>Bacteria</taxon>
        <taxon>Pseudomonadati</taxon>
        <taxon>Bacteroidota</taxon>
        <taxon>Cytophagia</taxon>
        <taxon>Cytophagales</taxon>
        <taxon>Hymenobacteraceae</taxon>
        <taxon>Pontibacter</taxon>
    </lineage>
</organism>
<dbReference type="EMBL" id="FTNM01000002">
    <property type="protein sequence ID" value="SIQ91777.1"/>
    <property type="molecule type" value="Genomic_DNA"/>
</dbReference>
<reference evidence="2" key="1">
    <citation type="submission" date="2017-01" db="EMBL/GenBank/DDBJ databases">
        <authorList>
            <person name="Varghese N."/>
            <person name="Submissions S."/>
        </authorList>
    </citation>
    <scope>NUCLEOTIDE SEQUENCE [LARGE SCALE GENOMIC DNA]</scope>
    <source>
        <strain evidence="2">DM9</strain>
    </source>
</reference>
<dbReference type="Proteomes" id="UP000185924">
    <property type="component" value="Unassembled WGS sequence"/>
</dbReference>
<keyword evidence="2" id="KW-1185">Reference proteome</keyword>
<sequence length="241" mass="27369">MRRALLLLVVLAAFVAGCENKYKDPDPVAMGYDYYPLEVGLYRVYDVKETLYFGETPSELNYQLRERVDTSFIDQTGQLVYKIIRSKRPSATAEWLDDSVMTAAKSPTMVMLTKDNTKYVKLVFPVKNGLEFVGDLYNTWQVTEGKLRDNKEVYVYENVGLSYEVAGETYPSTATVIQKFLTNSTKLDDRYEVYAEGIGLVHRVSDRLNYENCSSGVGCVDGFKIASGHEREEILIEHGKL</sequence>
<gene>
    <name evidence="1" type="ORF">SAMN05421545_1669</name>
</gene>
<dbReference type="STRING" id="1077936.SAMN05421545_1669"/>
<dbReference type="PROSITE" id="PS51257">
    <property type="entry name" value="PROKAR_LIPOPROTEIN"/>
    <property type="match status" value="1"/>
</dbReference>
<evidence type="ECO:0000313" key="2">
    <source>
        <dbReference type="Proteomes" id="UP000185924"/>
    </source>
</evidence>
<dbReference type="AlphaFoldDB" id="A0A1N6WP03"/>
<evidence type="ECO:0000313" key="1">
    <source>
        <dbReference type="EMBL" id="SIQ91777.1"/>
    </source>
</evidence>